<organism evidence="1 2">
    <name type="scientific">Actinomadura soli</name>
    <dbReference type="NCBI Taxonomy" id="2508997"/>
    <lineage>
        <taxon>Bacteria</taxon>
        <taxon>Bacillati</taxon>
        <taxon>Actinomycetota</taxon>
        <taxon>Actinomycetes</taxon>
        <taxon>Streptosporangiales</taxon>
        <taxon>Thermomonosporaceae</taxon>
        <taxon>Actinomadura</taxon>
    </lineage>
</organism>
<evidence type="ECO:0000313" key="2">
    <source>
        <dbReference type="Proteomes" id="UP000309174"/>
    </source>
</evidence>
<accession>A0A5C4J380</accession>
<name>A0A5C4J380_9ACTN</name>
<evidence type="ECO:0000313" key="1">
    <source>
        <dbReference type="EMBL" id="TMQ91247.1"/>
    </source>
</evidence>
<dbReference type="AlphaFoldDB" id="A0A5C4J380"/>
<dbReference type="OrthoDB" id="9778153at2"/>
<proteinExistence type="predicted"/>
<sequence length="268" mass="27955">MSALLARLIDDAALGPPGRVPMGEALAAHRAAARDPAAGRFLCPASRFAELRARLVPEDLLDLGLIADTGIEELPETLETVRAEPRVRPSAVRIALPEDADQARAAAVTIAQLPADVPAHIELRRSPGWRDALDRLSAAREHGVPLGAAYRVGGPASEVAAFVSACAERGLPFTCTAGADRPVRHQDRHGFLNVLLAAACARRGQDVRRALERADPSGLAADLLALTGDEARATRRLLLSVSVPGAAAALSALSLIKRSPPDSASATG</sequence>
<dbReference type="RefSeq" id="WP_138648907.1">
    <property type="nucleotide sequence ID" value="NZ_VCKW01000225.1"/>
</dbReference>
<dbReference type="EMBL" id="VCKW01000225">
    <property type="protein sequence ID" value="TMQ91247.1"/>
    <property type="molecule type" value="Genomic_DNA"/>
</dbReference>
<dbReference type="Proteomes" id="UP000309174">
    <property type="component" value="Unassembled WGS sequence"/>
</dbReference>
<gene>
    <name evidence="1" type="ORF">ETD83_31825</name>
</gene>
<protein>
    <submittedName>
        <fullName evidence="1">Uncharacterized protein</fullName>
    </submittedName>
</protein>
<keyword evidence="2" id="KW-1185">Reference proteome</keyword>
<comment type="caution">
    <text evidence="1">The sequence shown here is derived from an EMBL/GenBank/DDBJ whole genome shotgun (WGS) entry which is preliminary data.</text>
</comment>
<reference evidence="1 2" key="1">
    <citation type="submission" date="2019-05" db="EMBL/GenBank/DDBJ databases">
        <title>Draft genome sequence of Actinomadura sp. 14C53.</title>
        <authorList>
            <person name="Saricaoglu S."/>
            <person name="Isik K."/>
        </authorList>
    </citation>
    <scope>NUCLEOTIDE SEQUENCE [LARGE SCALE GENOMIC DNA]</scope>
    <source>
        <strain evidence="1 2">14C53</strain>
    </source>
</reference>